<gene>
    <name evidence="10" type="ORF">N339_02824</name>
</gene>
<dbReference type="EMBL" id="KL249819">
    <property type="protein sequence ID" value="KFV17206.1"/>
    <property type="molecule type" value="Genomic_DNA"/>
</dbReference>
<evidence type="ECO:0000256" key="7">
    <source>
        <dbReference type="ARBA" id="ARBA00022801"/>
    </source>
</evidence>
<dbReference type="InterPro" id="IPR010661">
    <property type="entry name" value="RVT_thumb"/>
</dbReference>
<feature type="domain" description="Reverse transcriptase" evidence="9">
    <location>
        <begin position="19"/>
        <end position="208"/>
    </location>
</feature>
<dbReference type="InterPro" id="IPR000477">
    <property type="entry name" value="RT_dom"/>
</dbReference>
<keyword evidence="3" id="KW-0808">Transferase</keyword>
<dbReference type="PANTHER" id="PTHR41694:SF3">
    <property type="entry name" value="RNA-DIRECTED DNA POLYMERASE-RELATED"/>
    <property type="match status" value="1"/>
</dbReference>
<name>A0A093ERR1_9AVES</name>
<evidence type="ECO:0000256" key="6">
    <source>
        <dbReference type="ARBA" id="ARBA00022759"/>
    </source>
</evidence>
<evidence type="ECO:0000256" key="3">
    <source>
        <dbReference type="ARBA" id="ARBA00022679"/>
    </source>
</evidence>
<dbReference type="EC" id="3.1.26.4" evidence="2"/>
<keyword evidence="7" id="KW-0378">Hydrolase</keyword>
<evidence type="ECO:0000256" key="1">
    <source>
        <dbReference type="ARBA" id="ARBA00010879"/>
    </source>
</evidence>
<dbReference type="InterPro" id="IPR043128">
    <property type="entry name" value="Rev_trsase/Diguanyl_cyclase"/>
</dbReference>
<dbReference type="Gene3D" id="3.10.10.10">
    <property type="entry name" value="HIV Type 1 Reverse Transcriptase, subunit A, domain 1"/>
    <property type="match status" value="1"/>
</dbReference>
<dbReference type="GO" id="GO:0004523">
    <property type="term" value="F:RNA-DNA hybrid ribonuclease activity"/>
    <property type="evidence" value="ECO:0007669"/>
    <property type="project" value="UniProtKB-EC"/>
</dbReference>
<dbReference type="SUPFAM" id="SSF56672">
    <property type="entry name" value="DNA/RNA polymerases"/>
    <property type="match status" value="1"/>
</dbReference>
<proteinExistence type="inferred from homology"/>
<evidence type="ECO:0000313" key="10">
    <source>
        <dbReference type="EMBL" id="KFV17206.1"/>
    </source>
</evidence>
<evidence type="ECO:0000256" key="5">
    <source>
        <dbReference type="ARBA" id="ARBA00022722"/>
    </source>
</evidence>
<keyword evidence="5" id="KW-0540">Nuclease</keyword>
<feature type="non-terminal residue" evidence="10">
    <location>
        <position position="1"/>
    </location>
</feature>
<dbReference type="PANTHER" id="PTHR41694">
    <property type="entry name" value="ENDOGENOUS RETROVIRUS GROUP K MEMBER POL PROTEIN"/>
    <property type="match status" value="1"/>
</dbReference>
<reference evidence="10 11" key="1">
    <citation type="submission" date="2014-04" db="EMBL/GenBank/DDBJ databases">
        <title>Genome evolution of avian class.</title>
        <authorList>
            <person name="Zhang G."/>
            <person name="Li C."/>
        </authorList>
    </citation>
    <scope>NUCLEOTIDE SEQUENCE [LARGE SCALE GENOMIC DNA]</scope>
    <source>
        <strain evidence="10">BGI_N339</strain>
    </source>
</reference>
<organism evidence="10 11">
    <name type="scientific">Pterocles gutturalis</name>
    <name type="common">yellow-throated sandgrouse</name>
    <dbReference type="NCBI Taxonomy" id="240206"/>
    <lineage>
        <taxon>Eukaryota</taxon>
        <taxon>Metazoa</taxon>
        <taxon>Chordata</taxon>
        <taxon>Craniata</taxon>
        <taxon>Vertebrata</taxon>
        <taxon>Euteleostomi</taxon>
        <taxon>Archelosauria</taxon>
        <taxon>Archosauria</taxon>
        <taxon>Dinosauria</taxon>
        <taxon>Saurischia</taxon>
        <taxon>Theropoda</taxon>
        <taxon>Coelurosauria</taxon>
        <taxon>Aves</taxon>
        <taxon>Neognathae</taxon>
        <taxon>Neoaves</taxon>
        <taxon>Columbimorphae</taxon>
        <taxon>Pterocliformes</taxon>
        <taxon>Pteroclidae</taxon>
        <taxon>Pterocles</taxon>
    </lineage>
</organism>
<dbReference type="AlphaFoldDB" id="A0A093ERR1"/>
<dbReference type="Gene3D" id="3.30.70.270">
    <property type="match status" value="2"/>
</dbReference>
<feature type="non-terminal residue" evidence="10">
    <location>
        <position position="258"/>
    </location>
</feature>
<evidence type="ECO:0000259" key="9">
    <source>
        <dbReference type="PROSITE" id="PS50878"/>
    </source>
</evidence>
<keyword evidence="6" id="KW-0255">Endonuclease</keyword>
<protein>
    <recommendedName>
        <fullName evidence="2">ribonuclease H</fullName>
        <ecNumber evidence="2">3.1.26.4</ecNumber>
    </recommendedName>
</protein>
<keyword evidence="11" id="KW-1185">Reference proteome</keyword>
<evidence type="ECO:0000256" key="2">
    <source>
        <dbReference type="ARBA" id="ARBA00012180"/>
    </source>
</evidence>
<evidence type="ECO:0000256" key="8">
    <source>
        <dbReference type="ARBA" id="ARBA00022918"/>
    </source>
</evidence>
<keyword evidence="8" id="KW-0695">RNA-directed DNA polymerase</keyword>
<evidence type="ECO:0000256" key="4">
    <source>
        <dbReference type="ARBA" id="ARBA00022695"/>
    </source>
</evidence>
<dbReference type="Proteomes" id="UP000053149">
    <property type="component" value="Unassembled WGS sequence"/>
</dbReference>
<evidence type="ECO:0000313" key="11">
    <source>
        <dbReference type="Proteomes" id="UP000053149"/>
    </source>
</evidence>
<dbReference type="InterPro" id="IPR043502">
    <property type="entry name" value="DNA/RNA_pol_sf"/>
</dbReference>
<dbReference type="Pfam" id="PF06817">
    <property type="entry name" value="RVT_thumb"/>
    <property type="match status" value="1"/>
</dbReference>
<sequence>WPLSLPKLTALDSIIQDLLADGRLEPSLSPWNSPIFVIQKKDKSKYRMLHDLRQVNNCIEDFGALQPGLPWPGSIPKDWPVVALDIKDCFFSIPLAERDRERFAFTVPSPNLQEPARRYQWKVLPQGMKNSPTICQLVVAQVLAPVRLQYSSAIIIHYMDDLLLSMATEEELAELESAVIKQCEKTGLYINNEKSQRGSSILYLGWRLQPQSIVPRSVELPTEVHTVNDLQRLLGCIQWLKPMLSIRPEQLNPLFDLL</sequence>
<dbReference type="GO" id="GO:0003964">
    <property type="term" value="F:RNA-directed DNA polymerase activity"/>
    <property type="evidence" value="ECO:0007669"/>
    <property type="project" value="UniProtKB-KW"/>
</dbReference>
<comment type="similarity">
    <text evidence="1">Belongs to the beta type-B retroviral polymerase family. HERV class-II K(HML-2) pol subfamily.</text>
</comment>
<keyword evidence="4" id="KW-0548">Nucleotidyltransferase</keyword>
<accession>A0A093ERR1</accession>
<dbReference type="GO" id="GO:0035613">
    <property type="term" value="F:RNA stem-loop binding"/>
    <property type="evidence" value="ECO:0007669"/>
    <property type="project" value="TreeGrafter"/>
</dbReference>
<dbReference type="Pfam" id="PF00078">
    <property type="entry name" value="RVT_1"/>
    <property type="match status" value="1"/>
</dbReference>
<dbReference type="PROSITE" id="PS50878">
    <property type="entry name" value="RT_POL"/>
    <property type="match status" value="1"/>
</dbReference>